<reference evidence="2" key="4">
    <citation type="submission" date="2019-03" db="UniProtKB">
        <authorList>
            <consortium name="EnsemblPlants"/>
        </authorList>
    </citation>
    <scope>IDENTIFICATION</scope>
</reference>
<feature type="compositionally biased region" description="Basic and acidic residues" evidence="1">
    <location>
        <begin position="15"/>
        <end position="30"/>
    </location>
</feature>
<dbReference type="EnsemblPlants" id="AET4Gv20689600.1">
    <property type="protein sequence ID" value="AET4Gv20689600.1"/>
    <property type="gene ID" value="AET4Gv20689600"/>
</dbReference>
<evidence type="ECO:0000256" key="1">
    <source>
        <dbReference type="SAM" id="MobiDB-lite"/>
    </source>
</evidence>
<organism evidence="2 3">
    <name type="scientific">Aegilops tauschii subsp. strangulata</name>
    <name type="common">Goatgrass</name>
    <dbReference type="NCBI Taxonomy" id="200361"/>
    <lineage>
        <taxon>Eukaryota</taxon>
        <taxon>Viridiplantae</taxon>
        <taxon>Streptophyta</taxon>
        <taxon>Embryophyta</taxon>
        <taxon>Tracheophyta</taxon>
        <taxon>Spermatophyta</taxon>
        <taxon>Magnoliopsida</taxon>
        <taxon>Liliopsida</taxon>
        <taxon>Poales</taxon>
        <taxon>Poaceae</taxon>
        <taxon>BOP clade</taxon>
        <taxon>Pooideae</taxon>
        <taxon>Triticodae</taxon>
        <taxon>Triticeae</taxon>
        <taxon>Triticinae</taxon>
        <taxon>Aegilops</taxon>
    </lineage>
</organism>
<reference evidence="2" key="5">
    <citation type="journal article" date="2021" name="G3 (Bethesda)">
        <title>Aegilops tauschii genome assembly Aet v5.0 features greater sequence contiguity and improved annotation.</title>
        <authorList>
            <person name="Wang L."/>
            <person name="Zhu T."/>
            <person name="Rodriguez J.C."/>
            <person name="Deal K.R."/>
            <person name="Dubcovsky J."/>
            <person name="McGuire P.E."/>
            <person name="Lux T."/>
            <person name="Spannagl M."/>
            <person name="Mayer K.F.X."/>
            <person name="Baldrich P."/>
            <person name="Meyers B.C."/>
            <person name="Huo N."/>
            <person name="Gu Y.Q."/>
            <person name="Zhou H."/>
            <person name="Devos K.M."/>
            <person name="Bennetzen J.L."/>
            <person name="Unver T."/>
            <person name="Budak H."/>
            <person name="Gulick P.J."/>
            <person name="Galiba G."/>
            <person name="Kalapos B."/>
            <person name="Nelson D.R."/>
            <person name="Li P."/>
            <person name="You F.M."/>
            <person name="Luo M.C."/>
            <person name="Dvorak J."/>
        </authorList>
    </citation>
    <scope>NUCLEOTIDE SEQUENCE [LARGE SCALE GENOMIC DNA]</scope>
    <source>
        <strain evidence="2">cv. AL8/78</strain>
    </source>
</reference>
<dbReference type="AlphaFoldDB" id="A0A453IVC4"/>
<dbReference type="Proteomes" id="UP000015105">
    <property type="component" value="Chromosome 4D"/>
</dbReference>
<name>A0A453IVC4_AEGTS</name>
<proteinExistence type="predicted"/>
<dbReference type="Gramene" id="AET4Gv20689600.1">
    <property type="protein sequence ID" value="AET4Gv20689600.1"/>
    <property type="gene ID" value="AET4Gv20689600"/>
</dbReference>
<evidence type="ECO:0000313" key="2">
    <source>
        <dbReference type="EnsemblPlants" id="AET4Gv20689600.1"/>
    </source>
</evidence>
<sequence>ESVIQDVQVVSAPTEDERRPGSGRQAEHQRRGGSSGRAEEMDWEGRAAFTSAWVLPVDHPLVRRVRPATTEARAAALRDLLVLWSSRGAETPRSRPPQPYAVAEAPFVDMQFRDVLVELHIYIGEGRAEGIGFKLSVPINPNDKSSLRRFP</sequence>
<protein>
    <submittedName>
        <fullName evidence="2">Uncharacterized protein</fullName>
    </submittedName>
</protein>
<evidence type="ECO:0000313" key="3">
    <source>
        <dbReference type="Proteomes" id="UP000015105"/>
    </source>
</evidence>
<reference evidence="3" key="2">
    <citation type="journal article" date="2017" name="Nat. Plants">
        <title>The Aegilops tauschii genome reveals multiple impacts of transposons.</title>
        <authorList>
            <person name="Zhao G."/>
            <person name="Zou C."/>
            <person name="Li K."/>
            <person name="Wang K."/>
            <person name="Li T."/>
            <person name="Gao L."/>
            <person name="Zhang X."/>
            <person name="Wang H."/>
            <person name="Yang Z."/>
            <person name="Liu X."/>
            <person name="Jiang W."/>
            <person name="Mao L."/>
            <person name="Kong X."/>
            <person name="Jiao Y."/>
            <person name="Jia J."/>
        </authorList>
    </citation>
    <scope>NUCLEOTIDE SEQUENCE [LARGE SCALE GENOMIC DNA]</scope>
    <source>
        <strain evidence="3">cv. AL8/78</strain>
    </source>
</reference>
<feature type="region of interest" description="Disordered" evidence="1">
    <location>
        <begin position="1"/>
        <end position="41"/>
    </location>
</feature>
<reference evidence="3" key="1">
    <citation type="journal article" date="2014" name="Science">
        <title>Ancient hybridizations among the ancestral genomes of bread wheat.</title>
        <authorList>
            <consortium name="International Wheat Genome Sequencing Consortium,"/>
            <person name="Marcussen T."/>
            <person name="Sandve S.R."/>
            <person name="Heier L."/>
            <person name="Spannagl M."/>
            <person name="Pfeifer M."/>
            <person name="Jakobsen K.S."/>
            <person name="Wulff B.B."/>
            <person name="Steuernagel B."/>
            <person name="Mayer K.F."/>
            <person name="Olsen O.A."/>
        </authorList>
    </citation>
    <scope>NUCLEOTIDE SEQUENCE [LARGE SCALE GENOMIC DNA]</scope>
    <source>
        <strain evidence="3">cv. AL8/78</strain>
    </source>
</reference>
<accession>A0A453IVC4</accession>
<keyword evidence="3" id="KW-1185">Reference proteome</keyword>
<reference evidence="2" key="3">
    <citation type="journal article" date="2017" name="Nature">
        <title>Genome sequence of the progenitor of the wheat D genome Aegilops tauschii.</title>
        <authorList>
            <person name="Luo M.C."/>
            <person name="Gu Y.Q."/>
            <person name="Puiu D."/>
            <person name="Wang H."/>
            <person name="Twardziok S.O."/>
            <person name="Deal K.R."/>
            <person name="Huo N."/>
            <person name="Zhu T."/>
            <person name="Wang L."/>
            <person name="Wang Y."/>
            <person name="McGuire P.E."/>
            <person name="Liu S."/>
            <person name="Long H."/>
            <person name="Ramasamy R.K."/>
            <person name="Rodriguez J.C."/>
            <person name="Van S.L."/>
            <person name="Yuan L."/>
            <person name="Wang Z."/>
            <person name="Xia Z."/>
            <person name="Xiao L."/>
            <person name="Anderson O.D."/>
            <person name="Ouyang S."/>
            <person name="Liang Y."/>
            <person name="Zimin A.V."/>
            <person name="Pertea G."/>
            <person name="Qi P."/>
            <person name="Bennetzen J.L."/>
            <person name="Dai X."/>
            <person name="Dawson M.W."/>
            <person name="Muller H.G."/>
            <person name="Kugler K."/>
            <person name="Rivarola-Duarte L."/>
            <person name="Spannagl M."/>
            <person name="Mayer K.F.X."/>
            <person name="Lu F.H."/>
            <person name="Bevan M.W."/>
            <person name="Leroy P."/>
            <person name="Li P."/>
            <person name="You F.M."/>
            <person name="Sun Q."/>
            <person name="Liu Z."/>
            <person name="Lyons E."/>
            <person name="Wicker T."/>
            <person name="Salzberg S.L."/>
            <person name="Devos K.M."/>
            <person name="Dvorak J."/>
        </authorList>
    </citation>
    <scope>NUCLEOTIDE SEQUENCE [LARGE SCALE GENOMIC DNA]</scope>
    <source>
        <strain evidence="2">cv. AL8/78</strain>
    </source>
</reference>